<dbReference type="Proteomes" id="UP000198703">
    <property type="component" value="Unassembled WGS sequence"/>
</dbReference>
<sequence>MLVVTDDAIAEDAAPLSAPQDAPAEGPLRLALPNDADLAALAPLLARASLVAVVFPGFSDGRGFSLARRLRAAEYRGRLRAVGALIPDQFAYARACGFDEVGLTPALLARQGEGAWAAASRTPAPPMARRRAG</sequence>
<organism evidence="1 2">
    <name type="scientific">Rubrimonas cliftonensis</name>
    <dbReference type="NCBI Taxonomy" id="89524"/>
    <lineage>
        <taxon>Bacteria</taxon>
        <taxon>Pseudomonadati</taxon>
        <taxon>Pseudomonadota</taxon>
        <taxon>Alphaproteobacteria</taxon>
        <taxon>Rhodobacterales</taxon>
        <taxon>Paracoccaceae</taxon>
        <taxon>Rubrimonas</taxon>
    </lineage>
</organism>
<evidence type="ECO:0008006" key="3">
    <source>
        <dbReference type="Google" id="ProtNLM"/>
    </source>
</evidence>
<dbReference type="RefSeq" id="WP_093253598.1">
    <property type="nucleotide sequence ID" value="NZ_FNQM01000006.1"/>
</dbReference>
<dbReference type="EMBL" id="FNQM01000006">
    <property type="protein sequence ID" value="SEA53149.1"/>
    <property type="molecule type" value="Genomic_DNA"/>
</dbReference>
<dbReference type="STRING" id="89524.SAMN05444370_106108"/>
<dbReference type="InterPro" id="IPR008318">
    <property type="entry name" value="UCP030820"/>
</dbReference>
<name>A0A1H4BYI3_9RHOB</name>
<dbReference type="Pfam" id="PF06073">
    <property type="entry name" value="DUF934"/>
    <property type="match status" value="1"/>
</dbReference>
<accession>A0A1H4BYI3</accession>
<dbReference type="AlphaFoldDB" id="A0A1H4BYI3"/>
<gene>
    <name evidence="1" type="ORF">SAMN05444370_106108</name>
</gene>
<dbReference type="OrthoDB" id="9800421at2"/>
<evidence type="ECO:0000313" key="1">
    <source>
        <dbReference type="EMBL" id="SEA53149.1"/>
    </source>
</evidence>
<keyword evidence="2" id="KW-1185">Reference proteome</keyword>
<evidence type="ECO:0000313" key="2">
    <source>
        <dbReference type="Proteomes" id="UP000198703"/>
    </source>
</evidence>
<reference evidence="1 2" key="1">
    <citation type="submission" date="2016-10" db="EMBL/GenBank/DDBJ databases">
        <authorList>
            <person name="de Groot N.N."/>
        </authorList>
    </citation>
    <scope>NUCLEOTIDE SEQUENCE [LARGE SCALE GENOMIC DNA]</scope>
    <source>
        <strain evidence="1 2">DSM 15345</strain>
    </source>
</reference>
<protein>
    <recommendedName>
        <fullName evidence="3">DUF934 domain-containing protein</fullName>
    </recommendedName>
</protein>
<proteinExistence type="predicted"/>